<evidence type="ECO:0000259" key="8">
    <source>
        <dbReference type="PROSITE" id="PS50850"/>
    </source>
</evidence>
<dbReference type="KEGG" id="izh:FEM41_12895"/>
<evidence type="ECO:0000313" key="9">
    <source>
        <dbReference type="EMBL" id="QCT20483.1"/>
    </source>
</evidence>
<reference evidence="9 10" key="1">
    <citation type="submission" date="2019-05" db="EMBL/GenBank/DDBJ databases">
        <title>Complete genome sequence of Izhakiella calystegiae KSNA2, an endophyte isolated from beach morning glory (Calystegia soldanella).</title>
        <authorList>
            <person name="Jiang L."/>
            <person name="Jeong J.C."/>
            <person name="Kim C.Y."/>
            <person name="Kim D.H."/>
            <person name="Kim S.W."/>
            <person name="Lee j."/>
        </authorList>
    </citation>
    <scope>NUCLEOTIDE SEQUENCE [LARGE SCALE GENOMIC DNA]</scope>
    <source>
        <strain evidence="9 10">KSNA2</strain>
    </source>
</reference>
<dbReference type="GO" id="GO:0005886">
    <property type="term" value="C:plasma membrane"/>
    <property type="evidence" value="ECO:0007669"/>
    <property type="project" value="UniProtKB-SubCell"/>
</dbReference>
<feature type="transmembrane region" description="Helical" evidence="7">
    <location>
        <begin position="435"/>
        <end position="455"/>
    </location>
</feature>
<feature type="transmembrane region" description="Helical" evidence="7">
    <location>
        <begin position="407"/>
        <end position="429"/>
    </location>
</feature>
<feature type="transmembrane region" description="Helical" evidence="7">
    <location>
        <begin position="125"/>
        <end position="145"/>
    </location>
</feature>
<feature type="transmembrane region" description="Helical" evidence="7">
    <location>
        <begin position="101"/>
        <end position="119"/>
    </location>
</feature>
<feature type="transmembrane region" description="Helical" evidence="7">
    <location>
        <begin position="65"/>
        <end position="89"/>
    </location>
</feature>
<dbReference type="PROSITE" id="PS50850">
    <property type="entry name" value="MFS"/>
    <property type="match status" value="1"/>
</dbReference>
<feature type="transmembrane region" description="Helical" evidence="7">
    <location>
        <begin position="205"/>
        <end position="224"/>
    </location>
</feature>
<protein>
    <submittedName>
        <fullName evidence="9">MHS family MFS transporter</fullName>
    </submittedName>
</protein>
<organism evidence="9 10">
    <name type="scientific">Jejubacter calystegiae</name>
    <dbReference type="NCBI Taxonomy" id="2579935"/>
    <lineage>
        <taxon>Bacteria</taxon>
        <taxon>Pseudomonadati</taxon>
        <taxon>Pseudomonadota</taxon>
        <taxon>Gammaproteobacteria</taxon>
        <taxon>Enterobacterales</taxon>
        <taxon>Enterobacteriaceae</taxon>
        <taxon>Jejubacter</taxon>
    </lineage>
</organism>
<dbReference type="EMBL" id="CP040428">
    <property type="protein sequence ID" value="QCT20483.1"/>
    <property type="molecule type" value="Genomic_DNA"/>
</dbReference>
<evidence type="ECO:0000313" key="10">
    <source>
        <dbReference type="Proteomes" id="UP000302163"/>
    </source>
</evidence>
<dbReference type="SUPFAM" id="SSF103473">
    <property type="entry name" value="MFS general substrate transporter"/>
    <property type="match status" value="1"/>
</dbReference>
<feature type="transmembrane region" description="Helical" evidence="7">
    <location>
        <begin position="313"/>
        <end position="333"/>
    </location>
</feature>
<comment type="subcellular location">
    <subcellularLocation>
        <location evidence="1">Cell membrane</location>
        <topology evidence="1">Multi-pass membrane protein</topology>
    </subcellularLocation>
</comment>
<keyword evidence="2" id="KW-0813">Transport</keyword>
<dbReference type="Pfam" id="PF00083">
    <property type="entry name" value="Sugar_tr"/>
    <property type="match status" value="1"/>
</dbReference>
<keyword evidence="3" id="KW-1003">Cell membrane</keyword>
<dbReference type="PANTHER" id="PTHR43045">
    <property type="entry name" value="SHIKIMATE TRANSPORTER"/>
    <property type="match status" value="1"/>
</dbReference>
<dbReference type="InterPro" id="IPR036259">
    <property type="entry name" value="MFS_trans_sf"/>
</dbReference>
<evidence type="ECO:0000256" key="1">
    <source>
        <dbReference type="ARBA" id="ARBA00004651"/>
    </source>
</evidence>
<dbReference type="AlphaFoldDB" id="A0A4P8YK54"/>
<dbReference type="InterPro" id="IPR005828">
    <property type="entry name" value="MFS_sugar_transport-like"/>
</dbReference>
<keyword evidence="5 7" id="KW-1133">Transmembrane helix</keyword>
<evidence type="ECO:0000256" key="7">
    <source>
        <dbReference type="SAM" id="Phobius"/>
    </source>
</evidence>
<dbReference type="CDD" id="cd17369">
    <property type="entry name" value="MFS_ShiA_like"/>
    <property type="match status" value="1"/>
</dbReference>
<feature type="transmembrane region" description="Helical" evidence="7">
    <location>
        <begin position="342"/>
        <end position="361"/>
    </location>
</feature>
<feature type="transmembrane region" description="Helical" evidence="7">
    <location>
        <begin position="367"/>
        <end position="387"/>
    </location>
</feature>
<feature type="transmembrane region" description="Helical" evidence="7">
    <location>
        <begin position="166"/>
        <end position="193"/>
    </location>
</feature>
<dbReference type="FunFam" id="1.20.1250.20:FF:000001">
    <property type="entry name" value="Dicarboxylate MFS transporter"/>
    <property type="match status" value="1"/>
</dbReference>
<gene>
    <name evidence="9" type="ORF">FEM41_12895</name>
</gene>
<evidence type="ECO:0000256" key="2">
    <source>
        <dbReference type="ARBA" id="ARBA00022448"/>
    </source>
</evidence>
<dbReference type="OrthoDB" id="3690818at2"/>
<evidence type="ECO:0000256" key="5">
    <source>
        <dbReference type="ARBA" id="ARBA00022989"/>
    </source>
</evidence>
<dbReference type="Gene3D" id="1.20.1250.20">
    <property type="entry name" value="MFS general substrate transporter like domains"/>
    <property type="match status" value="1"/>
</dbReference>
<evidence type="ECO:0000256" key="4">
    <source>
        <dbReference type="ARBA" id="ARBA00022692"/>
    </source>
</evidence>
<keyword evidence="4 7" id="KW-0812">Transmembrane</keyword>
<dbReference type="PANTHER" id="PTHR43045:SF1">
    <property type="entry name" value="SHIKIMATE TRANSPORTER"/>
    <property type="match status" value="1"/>
</dbReference>
<proteinExistence type="predicted"/>
<keyword evidence="6 7" id="KW-0472">Membrane</keyword>
<dbReference type="Proteomes" id="UP000302163">
    <property type="component" value="Chromosome"/>
</dbReference>
<dbReference type="InterPro" id="IPR020846">
    <property type="entry name" value="MFS_dom"/>
</dbReference>
<feature type="transmembrane region" description="Helical" evidence="7">
    <location>
        <begin position="280"/>
        <end position="301"/>
    </location>
</feature>
<evidence type="ECO:0000256" key="6">
    <source>
        <dbReference type="ARBA" id="ARBA00023136"/>
    </source>
</evidence>
<name>A0A4P8YK54_9ENTR</name>
<sequence length="477" mass="51628">MAEKEPIMSVKEKAFGTGVPEHVARRRVVIASFMGALLEWYDFFIFGTAAGLVFNSLFFPAENAMVGTIAAFAAFGVGFVSRPLGGLIFGHFGDLIGRKVTLIWTLSIVGVSTFLIGLLPTWQQVGIWAPIMLMVIRLIQGVGLGGEYGGAALMTFESVPEKRRGFFCSIPQTASCAGIMLATGVFALCNYLLTAEQFMAWGWRIPFLLSAVMLLVGMYIRVNIEETADFKQVKKVKRHDRQKILETPMAQREPSASKPKESIPLVLLLRQHLKGVMLAFGARLVEAVSSNIINAFGIAYLASQLAMDRSIPLNSMLLASAIGLIVCPLSGWISDQVGLRRVYLFGAAFCALFAFPFFMLLNTGDPLLIALAMIIGYNLGPTAMFAVQPTMYANMFSTQVRYTGLSVAYQFSAIPGGMTPLIAALLLAAGDGAPWYVASYFVAVSLLSLLCVWMIKNKGEEAVADASSLPGNRAMTG</sequence>
<feature type="domain" description="Major facilitator superfamily (MFS) profile" evidence="8">
    <location>
        <begin position="28"/>
        <end position="460"/>
    </location>
</feature>
<keyword evidence="10" id="KW-1185">Reference proteome</keyword>
<accession>A0A4P8YK54</accession>
<dbReference type="GO" id="GO:0022857">
    <property type="term" value="F:transmembrane transporter activity"/>
    <property type="evidence" value="ECO:0007669"/>
    <property type="project" value="InterPro"/>
</dbReference>
<evidence type="ECO:0000256" key="3">
    <source>
        <dbReference type="ARBA" id="ARBA00022475"/>
    </source>
</evidence>